<gene>
    <name evidence="2" type="ORF">DES39_1382</name>
</gene>
<feature type="chain" id="PRO_5019851974" description="Tetratricopeptide repeat protein" evidence="1">
    <location>
        <begin position="21"/>
        <end position="449"/>
    </location>
</feature>
<evidence type="ECO:0000313" key="3">
    <source>
        <dbReference type="Proteomes" id="UP000278542"/>
    </source>
</evidence>
<protein>
    <recommendedName>
        <fullName evidence="4">Tetratricopeptide repeat protein</fullName>
    </recommendedName>
</protein>
<dbReference type="InterPro" id="IPR011990">
    <property type="entry name" value="TPR-like_helical_dom_sf"/>
</dbReference>
<name>A0A495RFC4_9GAMM</name>
<dbReference type="SUPFAM" id="SSF48452">
    <property type="entry name" value="TPR-like"/>
    <property type="match status" value="1"/>
</dbReference>
<comment type="caution">
    <text evidence="2">The sequence shown here is derived from an EMBL/GenBank/DDBJ whole genome shotgun (WGS) entry which is preliminary data.</text>
</comment>
<dbReference type="AlphaFoldDB" id="A0A495RFC4"/>
<organism evidence="2 3">
    <name type="scientific">Orbus hercynius</name>
    <dbReference type="NCBI Taxonomy" id="593135"/>
    <lineage>
        <taxon>Bacteria</taxon>
        <taxon>Pseudomonadati</taxon>
        <taxon>Pseudomonadota</taxon>
        <taxon>Gammaproteobacteria</taxon>
        <taxon>Orbales</taxon>
        <taxon>Orbaceae</taxon>
        <taxon>Orbus</taxon>
    </lineage>
</organism>
<evidence type="ECO:0000256" key="1">
    <source>
        <dbReference type="SAM" id="SignalP"/>
    </source>
</evidence>
<dbReference type="PROSITE" id="PS51257">
    <property type="entry name" value="PROKAR_LIPOPROTEIN"/>
    <property type="match status" value="1"/>
</dbReference>
<evidence type="ECO:0008006" key="4">
    <source>
        <dbReference type="Google" id="ProtNLM"/>
    </source>
</evidence>
<keyword evidence="1" id="KW-0732">Signal</keyword>
<keyword evidence="3" id="KW-1185">Reference proteome</keyword>
<accession>A0A495RFC4</accession>
<feature type="signal peptide" evidence="1">
    <location>
        <begin position="1"/>
        <end position="20"/>
    </location>
</feature>
<sequence>MTRVRLTCIISLLTTLSGCAAFLGFNEDLNQYEQQLINHNCDYTPIDAQIKSDPLLWTLNGGALARQCSDYKKSIEYLDQAEAIFKQQETALEINSIGHSVASILVNNNINDYQGENYEKIMMNVYKGLNFMSLNDFDYARVEFNRVLDRQRRATEFFEKEIDNAYNQYNQSEYMREICQPVAENTKISRYNGDITPEMIYPNFVNPFATYISALFFYLDKDYSKARDLFKQTTRMLPNQQQVQADLKLAEQGAQTKQHYAWLIYENGQGMIKRSFTYRFPAYLFTDKVVTSDVSLPTIYKRSVSYPYLKLNQTKTTEITNMDNIIQIEFSKKLPGIITEAMLNMVAKSAMQYTLEKNLEEYGGKLWGFLYQLATDTADVRQWRAMPKNFQIARVPMTDNRLTIYKPDGSILTQIDSLQPDRDAVIYIKSDLVDHNTIHIIQKSTNHND</sequence>
<dbReference type="Proteomes" id="UP000278542">
    <property type="component" value="Unassembled WGS sequence"/>
</dbReference>
<proteinExistence type="predicted"/>
<reference evidence="2 3" key="1">
    <citation type="submission" date="2018-10" db="EMBL/GenBank/DDBJ databases">
        <title>Genomic Encyclopedia of Type Strains, Phase IV (KMG-IV): sequencing the most valuable type-strain genomes for metagenomic binning, comparative biology and taxonomic classification.</title>
        <authorList>
            <person name="Goeker M."/>
        </authorList>
    </citation>
    <scope>NUCLEOTIDE SEQUENCE [LARGE SCALE GENOMIC DNA]</scope>
    <source>
        <strain evidence="2 3">DSM 22228</strain>
    </source>
</reference>
<dbReference type="EMBL" id="RBWY01000002">
    <property type="protein sequence ID" value="RKS85964.1"/>
    <property type="molecule type" value="Genomic_DNA"/>
</dbReference>
<evidence type="ECO:0000313" key="2">
    <source>
        <dbReference type="EMBL" id="RKS85964.1"/>
    </source>
</evidence>